<name>A0A6P8PSL0_GEOSA</name>
<dbReference type="Gene3D" id="1.10.287.770">
    <property type="entry name" value="YojJ-like"/>
    <property type="match status" value="1"/>
</dbReference>
<evidence type="ECO:0000256" key="5">
    <source>
        <dbReference type="ARBA" id="ARBA00022692"/>
    </source>
</evidence>
<keyword evidence="3" id="KW-0894">Sodium channel</keyword>
<evidence type="ECO:0000256" key="6">
    <source>
        <dbReference type="ARBA" id="ARBA00022989"/>
    </source>
</evidence>
<dbReference type="PROSITE" id="PS01206">
    <property type="entry name" value="ASC"/>
    <property type="match status" value="1"/>
</dbReference>
<dbReference type="OrthoDB" id="6238402at2759"/>
<evidence type="ECO:0000256" key="9">
    <source>
        <dbReference type="ARBA" id="ARBA00023136"/>
    </source>
</evidence>
<dbReference type="PANTHER" id="PTHR11690">
    <property type="entry name" value="AMILORIDE-SENSITIVE SODIUM CHANNEL-RELATED"/>
    <property type="match status" value="1"/>
</dbReference>
<dbReference type="RefSeq" id="XP_033778426.1">
    <property type="nucleotide sequence ID" value="XM_033922535.1"/>
</dbReference>
<sequence length="612" mass="70334">MFQFFCNNTTIHGTIRLVCSSRNNMKTASWTVLFLVSLGMLYWQLGLLTDQYWSYPVTVNIRVQSSPKTFPAVTICNMDPYRFNLVKENLNQLDQLTQETLSSLYGYNFSKYLWNSSQITQLEDLLDSDHMDLNASFHLDPTTKLVKLKDDDSGPALPGMNSSKVGFQLCNATGADCFYKSYWSGVDALNNWYLYQLMNIMSQIPFIMNIASNEHMESFIYSCKYNGKDCQMSEYVQFYHSVYGRCYTFNNEGKSTFWTVTAPGMEFGLSLIVKTEEKNHKPLLLSTAGVRVMIHNHNEPLSMEKEGLEVRPGTQMSIGIRQDEIHRLGEGYGKCIPNGNDVEVKLLYNTSYSRQVCFHSCFQDKMVQQCGCAYYFYPLPPGAEYCNYNRHPGWGHCYYRLQQDTMDQKFSCFHTCQRPCHEYQCKLSVGTTKWPSSISEWWTRLPLDTTHRYNARNKTRKDVSKIRVYYQELSYQSIDETPAISVTTMLSNMGSSWSLWFGSSVLSVVELMELFLDSVVLLLIFLYRHFQAAKVDIEQPFTLGSRSGDLEDCTAGRLRTVQTYSETIYVNGLPRSTVTPSPASNRIVLEPLPMCCLEGTSFHSEREKEIDS</sequence>
<dbReference type="GO" id="GO:0005886">
    <property type="term" value="C:plasma membrane"/>
    <property type="evidence" value="ECO:0007669"/>
    <property type="project" value="UniProtKB-SubCell"/>
</dbReference>
<evidence type="ECO:0000256" key="4">
    <source>
        <dbReference type="ARBA" id="ARBA00022475"/>
    </source>
</evidence>
<dbReference type="CTD" id="6339"/>
<dbReference type="GO" id="GO:0015280">
    <property type="term" value="F:ligand-gated sodium channel activity"/>
    <property type="evidence" value="ECO:0007669"/>
    <property type="project" value="InterPro"/>
</dbReference>
<proteinExistence type="predicted"/>
<evidence type="ECO:0000256" key="8">
    <source>
        <dbReference type="ARBA" id="ARBA00023065"/>
    </source>
</evidence>
<protein>
    <submittedName>
        <fullName evidence="14">Amiloride-sensitive sodium channel subunit delta</fullName>
    </submittedName>
</protein>
<dbReference type="Gene3D" id="2.60.470.10">
    <property type="entry name" value="Acid-sensing ion channels like domains"/>
    <property type="match status" value="1"/>
</dbReference>
<dbReference type="KEGG" id="gsh:117349289"/>
<keyword evidence="13" id="KW-1185">Reference proteome</keyword>
<keyword evidence="6" id="KW-1133">Transmembrane helix</keyword>
<keyword evidence="9" id="KW-0472">Membrane</keyword>
<keyword evidence="4" id="KW-1003">Cell membrane</keyword>
<keyword evidence="2" id="KW-0813">Transport</keyword>
<dbReference type="Proteomes" id="UP000515159">
    <property type="component" value="Chromosome 15"/>
</dbReference>
<evidence type="ECO:0000256" key="12">
    <source>
        <dbReference type="ARBA" id="ARBA00036239"/>
    </source>
</evidence>
<gene>
    <name evidence="14" type="primary">SCNN1D</name>
</gene>
<keyword evidence="7" id="KW-0915">Sodium</keyword>
<dbReference type="PRINTS" id="PR01078">
    <property type="entry name" value="AMINACHANNEL"/>
</dbReference>
<reference evidence="14" key="1">
    <citation type="submission" date="2025-08" db="UniProtKB">
        <authorList>
            <consortium name="RefSeq"/>
        </authorList>
    </citation>
    <scope>IDENTIFICATION</scope>
</reference>
<evidence type="ECO:0000256" key="2">
    <source>
        <dbReference type="ARBA" id="ARBA00022448"/>
    </source>
</evidence>
<evidence type="ECO:0000313" key="14">
    <source>
        <dbReference type="RefSeq" id="XP_033778426.1"/>
    </source>
</evidence>
<dbReference type="GeneID" id="117349289"/>
<dbReference type="Pfam" id="PF00858">
    <property type="entry name" value="ASC"/>
    <property type="match status" value="1"/>
</dbReference>
<dbReference type="InterPro" id="IPR001873">
    <property type="entry name" value="ENaC"/>
</dbReference>
<evidence type="ECO:0000256" key="3">
    <source>
        <dbReference type="ARBA" id="ARBA00022461"/>
    </source>
</evidence>
<dbReference type="InParanoid" id="A0A6P8PSL0"/>
<dbReference type="InterPro" id="IPR020903">
    <property type="entry name" value="ENaC_CS"/>
</dbReference>
<keyword evidence="5" id="KW-0812">Transmembrane</keyword>
<comment type="subcellular location">
    <subcellularLocation>
        <location evidence="1">Cell membrane</location>
        <topology evidence="1">Multi-pass membrane protein</topology>
    </subcellularLocation>
</comment>
<accession>A0A6P8PSL0</accession>
<evidence type="ECO:0000256" key="11">
    <source>
        <dbReference type="ARBA" id="ARBA00023303"/>
    </source>
</evidence>
<evidence type="ECO:0000256" key="10">
    <source>
        <dbReference type="ARBA" id="ARBA00023201"/>
    </source>
</evidence>
<evidence type="ECO:0000256" key="1">
    <source>
        <dbReference type="ARBA" id="ARBA00004651"/>
    </source>
</evidence>
<dbReference type="AlphaFoldDB" id="A0A6P8PSL0"/>
<keyword evidence="10" id="KW-0739">Sodium transport</keyword>
<evidence type="ECO:0000256" key="7">
    <source>
        <dbReference type="ARBA" id="ARBA00023053"/>
    </source>
</evidence>
<keyword evidence="8" id="KW-0406">Ion transport</keyword>
<dbReference type="NCBIfam" id="TIGR00859">
    <property type="entry name" value="ENaC"/>
    <property type="match status" value="1"/>
</dbReference>
<dbReference type="InterPro" id="IPR004724">
    <property type="entry name" value="ENaC_chordates"/>
</dbReference>
<organism evidence="13 14">
    <name type="scientific">Geotrypetes seraphini</name>
    <name type="common">Gaboon caecilian</name>
    <name type="synonym">Caecilia seraphini</name>
    <dbReference type="NCBI Taxonomy" id="260995"/>
    <lineage>
        <taxon>Eukaryota</taxon>
        <taxon>Metazoa</taxon>
        <taxon>Chordata</taxon>
        <taxon>Craniata</taxon>
        <taxon>Vertebrata</taxon>
        <taxon>Euteleostomi</taxon>
        <taxon>Amphibia</taxon>
        <taxon>Gymnophiona</taxon>
        <taxon>Geotrypetes</taxon>
    </lineage>
</organism>
<dbReference type="PANTHER" id="PTHR11690:SF132">
    <property type="entry name" value="AMILORIDE-SENSITIVE SODIUM CHANNEL SUBUNIT DELTA"/>
    <property type="match status" value="1"/>
</dbReference>
<evidence type="ECO:0000313" key="13">
    <source>
        <dbReference type="Proteomes" id="UP000515159"/>
    </source>
</evidence>
<keyword evidence="11 14" id="KW-0407">Ion channel</keyword>
<comment type="catalytic activity">
    <reaction evidence="12">
        <text>Na(+)(in) = Na(+)(out)</text>
        <dbReference type="Rhea" id="RHEA:34963"/>
        <dbReference type="ChEBI" id="CHEBI:29101"/>
    </reaction>
</comment>